<feature type="region of interest" description="Disordered" evidence="6">
    <location>
        <begin position="169"/>
        <end position="191"/>
    </location>
</feature>
<dbReference type="AlphaFoldDB" id="A0AA86W3I8"/>
<evidence type="ECO:0000256" key="6">
    <source>
        <dbReference type="SAM" id="MobiDB-lite"/>
    </source>
</evidence>
<keyword evidence="5" id="KW-0539">Nucleus</keyword>
<dbReference type="Pfam" id="PF02362">
    <property type="entry name" value="B3"/>
    <property type="match status" value="1"/>
</dbReference>
<dbReference type="Proteomes" id="UP001189624">
    <property type="component" value="Chromosome 10"/>
</dbReference>
<keyword evidence="9" id="KW-1185">Reference proteome</keyword>
<dbReference type="PANTHER" id="PTHR31920:SF108">
    <property type="entry name" value="B3 DOMAIN-CONTAINING TRANSCRIPTION FACTOR VRN1-LIKE"/>
    <property type="match status" value="1"/>
</dbReference>
<evidence type="ECO:0000256" key="5">
    <source>
        <dbReference type="ARBA" id="ARBA00023242"/>
    </source>
</evidence>
<dbReference type="InterPro" id="IPR015300">
    <property type="entry name" value="DNA-bd_pseudobarrel_sf"/>
</dbReference>
<evidence type="ECO:0000313" key="8">
    <source>
        <dbReference type="EMBL" id="CAJ1977624.1"/>
    </source>
</evidence>
<dbReference type="PANTHER" id="PTHR31920">
    <property type="entry name" value="B3 DOMAIN-CONTAINING"/>
    <property type="match status" value="1"/>
</dbReference>
<evidence type="ECO:0000256" key="3">
    <source>
        <dbReference type="ARBA" id="ARBA00023125"/>
    </source>
</evidence>
<dbReference type="InterPro" id="IPR050655">
    <property type="entry name" value="Plant_B3_domain"/>
</dbReference>
<proteinExistence type="predicted"/>
<evidence type="ECO:0000256" key="1">
    <source>
        <dbReference type="ARBA" id="ARBA00004123"/>
    </source>
</evidence>
<reference evidence="8" key="1">
    <citation type="submission" date="2023-10" db="EMBL/GenBank/DDBJ databases">
        <authorList>
            <person name="Domelevo Entfellner J.-B."/>
        </authorList>
    </citation>
    <scope>NUCLEOTIDE SEQUENCE</scope>
</reference>
<evidence type="ECO:0000259" key="7">
    <source>
        <dbReference type="PROSITE" id="PS50863"/>
    </source>
</evidence>
<dbReference type="SUPFAM" id="SSF101936">
    <property type="entry name" value="DNA-binding pseudobarrel domain"/>
    <property type="match status" value="2"/>
</dbReference>
<dbReference type="GO" id="GO:0003677">
    <property type="term" value="F:DNA binding"/>
    <property type="evidence" value="ECO:0007669"/>
    <property type="project" value="UniProtKB-KW"/>
</dbReference>
<accession>A0AA86W3I8</accession>
<evidence type="ECO:0000313" key="9">
    <source>
        <dbReference type="Proteomes" id="UP001189624"/>
    </source>
</evidence>
<dbReference type="InterPro" id="IPR003340">
    <property type="entry name" value="B3_DNA-bd"/>
</dbReference>
<keyword evidence="2" id="KW-0805">Transcription regulation</keyword>
<dbReference type="Gramene" id="rna-AYBTSS11_LOCUS29791">
    <property type="protein sequence ID" value="CAJ1977624.1"/>
    <property type="gene ID" value="gene-AYBTSS11_LOCUS29791"/>
</dbReference>
<dbReference type="PROSITE" id="PS50863">
    <property type="entry name" value="B3"/>
    <property type="match status" value="2"/>
</dbReference>
<dbReference type="CDD" id="cd10017">
    <property type="entry name" value="B3_DNA"/>
    <property type="match status" value="1"/>
</dbReference>
<dbReference type="EMBL" id="OY731407">
    <property type="protein sequence ID" value="CAJ1977624.1"/>
    <property type="molecule type" value="Genomic_DNA"/>
</dbReference>
<evidence type="ECO:0000256" key="2">
    <source>
        <dbReference type="ARBA" id="ARBA00023015"/>
    </source>
</evidence>
<keyword evidence="4" id="KW-0804">Transcription</keyword>
<feature type="region of interest" description="Disordered" evidence="6">
    <location>
        <begin position="316"/>
        <end position="335"/>
    </location>
</feature>
<dbReference type="Gene3D" id="2.40.330.10">
    <property type="entry name" value="DNA-binding pseudobarrel domain"/>
    <property type="match status" value="2"/>
</dbReference>
<gene>
    <name evidence="8" type="ORF">AYBTSS11_LOCUS29791</name>
</gene>
<protein>
    <recommendedName>
        <fullName evidence="7">TF-B3 domain-containing protein</fullName>
    </recommendedName>
</protein>
<dbReference type="SMART" id="SM01019">
    <property type="entry name" value="B3"/>
    <property type="match status" value="2"/>
</dbReference>
<name>A0AA86W3I8_9FABA</name>
<feature type="region of interest" description="Disordered" evidence="6">
    <location>
        <begin position="121"/>
        <end position="154"/>
    </location>
</feature>
<sequence length="335" mass="38710">MFSYDGTGIHFVKGIEEHNLCSGELFMQKLPPGFVIKYWVDIANPLLLLLPEGAKWKRNWTRIGVDVWLVDTWKNFAEFYSLDVDNYLLFKYLGKSQFEVVIFNHSGVEIEYPLMETTLDAEENDDSLPVSPFTKKLKTSTKEEPGSYYSSQHVETECVQSQRIKVESKEFHADDSDDEKPKIRDSKDGTIKSENLLEDTKISISLARARAQAFRSENPLYPSYIQRNIMVMPASIISEEEQQKEENSVTLRISEERAWHVQFYRNYSSGQIKLTSGWMNFVQDNNLKVGNVCVFEKVNEKPGISFRVHIYCDKEESSPSKFPVPNERLKDTPIS</sequence>
<comment type="subcellular location">
    <subcellularLocation>
        <location evidence="1">Nucleus</location>
    </subcellularLocation>
</comment>
<feature type="domain" description="TF-B3" evidence="7">
    <location>
        <begin position="30"/>
        <end position="106"/>
    </location>
</feature>
<evidence type="ECO:0000256" key="4">
    <source>
        <dbReference type="ARBA" id="ARBA00023163"/>
    </source>
</evidence>
<keyword evidence="3" id="KW-0238">DNA-binding</keyword>
<organism evidence="8 9">
    <name type="scientific">Sphenostylis stenocarpa</name>
    <dbReference type="NCBI Taxonomy" id="92480"/>
    <lineage>
        <taxon>Eukaryota</taxon>
        <taxon>Viridiplantae</taxon>
        <taxon>Streptophyta</taxon>
        <taxon>Embryophyta</taxon>
        <taxon>Tracheophyta</taxon>
        <taxon>Spermatophyta</taxon>
        <taxon>Magnoliopsida</taxon>
        <taxon>eudicotyledons</taxon>
        <taxon>Gunneridae</taxon>
        <taxon>Pentapetalae</taxon>
        <taxon>rosids</taxon>
        <taxon>fabids</taxon>
        <taxon>Fabales</taxon>
        <taxon>Fabaceae</taxon>
        <taxon>Papilionoideae</taxon>
        <taxon>50 kb inversion clade</taxon>
        <taxon>NPAAA clade</taxon>
        <taxon>indigoferoid/millettioid clade</taxon>
        <taxon>Phaseoleae</taxon>
        <taxon>Sphenostylis</taxon>
    </lineage>
</organism>
<dbReference type="GO" id="GO:0005634">
    <property type="term" value="C:nucleus"/>
    <property type="evidence" value="ECO:0007669"/>
    <property type="project" value="UniProtKB-SubCell"/>
</dbReference>
<feature type="domain" description="TF-B3" evidence="7">
    <location>
        <begin position="215"/>
        <end position="314"/>
    </location>
</feature>